<dbReference type="NCBIfam" id="TIGR01484">
    <property type="entry name" value="HAD-SF-IIB"/>
    <property type="match status" value="1"/>
</dbReference>
<dbReference type="Gene3D" id="3.40.50.1000">
    <property type="entry name" value="HAD superfamily/HAD-like"/>
    <property type="match status" value="1"/>
</dbReference>
<dbReference type="Proteomes" id="UP000005602">
    <property type="component" value="Unassembled WGS sequence"/>
</dbReference>
<gene>
    <name evidence="1" type="ORF">STRINF_01386</name>
</gene>
<dbReference type="Gene3D" id="3.30.1240.10">
    <property type="match status" value="1"/>
</dbReference>
<dbReference type="EMBL" id="ABJK02000020">
    <property type="protein sequence ID" value="EDT47589.1"/>
    <property type="molecule type" value="Genomic_DNA"/>
</dbReference>
<dbReference type="InterPro" id="IPR036412">
    <property type="entry name" value="HAD-like_sf"/>
</dbReference>
<dbReference type="SFLD" id="SFLDG01144">
    <property type="entry name" value="C2.B.4:_PGP_Like"/>
    <property type="match status" value="1"/>
</dbReference>
<dbReference type="SUPFAM" id="SSF56784">
    <property type="entry name" value="HAD-like"/>
    <property type="match status" value="1"/>
</dbReference>
<dbReference type="SFLD" id="SFLDS00003">
    <property type="entry name" value="Haloacid_Dehalogenase"/>
    <property type="match status" value="1"/>
</dbReference>
<dbReference type="PROSITE" id="PS01229">
    <property type="entry name" value="COF_2"/>
    <property type="match status" value="1"/>
</dbReference>
<dbReference type="PANTHER" id="PTHR10000">
    <property type="entry name" value="PHOSPHOSERINE PHOSPHATASE"/>
    <property type="match status" value="1"/>
</dbReference>
<comment type="caution">
    <text evidence="1">The sequence shown here is derived from an EMBL/GenBank/DDBJ whole genome shotgun (WGS) entry which is preliminary data.</text>
</comment>
<keyword evidence="2" id="KW-1185">Reference proteome</keyword>
<dbReference type="PANTHER" id="PTHR10000:SF53">
    <property type="entry name" value="5-AMINO-6-(5-PHOSPHO-D-RIBITYLAMINO)URACIL PHOSPHATASE YBJI-RELATED"/>
    <property type="match status" value="1"/>
</dbReference>
<evidence type="ECO:0000313" key="1">
    <source>
        <dbReference type="EMBL" id="EDT47589.1"/>
    </source>
</evidence>
<proteinExistence type="predicted"/>
<dbReference type="SFLD" id="SFLDG01140">
    <property type="entry name" value="C2.B:_Phosphomannomutase_and_P"/>
    <property type="match status" value="1"/>
</dbReference>
<evidence type="ECO:0000313" key="2">
    <source>
        <dbReference type="Proteomes" id="UP000005602"/>
    </source>
</evidence>
<dbReference type="InterPro" id="IPR006379">
    <property type="entry name" value="HAD-SF_hydro_IIB"/>
</dbReference>
<sequence>MGDKEGVMTVKVIATDMDGTFLTDKKTYDKVLFDRLFDRFMAEGIKFVVASGNQYRQIIQQFPKHKHLMSFVAENGGHIIENGRTLQEEFETVEAISALVNYIEKHYPDTVINLAGKASSYLPMSTPKKIKDLLSYYLPVLKYVDNLHPIPEDDYFKVTLLVCDELTFQVRDEINTLFADYQLTATSSGFGCIDVIPSHVHKGTGLDFLLNHWGYGPENLMVFGDGGNDIEMLKLAKYSFAMANAPQEIKNVANYQAPSNQENGVLQVLARNFLNESDL</sequence>
<organism evidence="1 2">
    <name type="scientific">Streptococcus infantarius subsp. infantarius ATCC BAA-102</name>
    <dbReference type="NCBI Taxonomy" id="471872"/>
    <lineage>
        <taxon>Bacteria</taxon>
        <taxon>Bacillati</taxon>
        <taxon>Bacillota</taxon>
        <taxon>Bacilli</taxon>
        <taxon>Lactobacillales</taxon>
        <taxon>Streptococcaceae</taxon>
        <taxon>Streptococcus</taxon>
    </lineage>
</organism>
<name>A0ABP2DMS3_9STRE</name>
<dbReference type="InterPro" id="IPR023214">
    <property type="entry name" value="HAD_sf"/>
</dbReference>
<reference evidence="1" key="2">
    <citation type="submission" date="2013-09" db="EMBL/GenBank/DDBJ databases">
        <title>Draft genome sequence of Streptococcus infantarius subsp. infantarius ATCC BAA-102.</title>
        <authorList>
            <person name="Sudarsanam P."/>
            <person name="Ley R."/>
            <person name="Guruge J."/>
            <person name="Turnbaugh P.J."/>
            <person name="Mahowald M."/>
            <person name="Liep D."/>
            <person name="Gordon J."/>
        </authorList>
    </citation>
    <scope>NUCLEOTIDE SEQUENCE</scope>
    <source>
        <strain evidence="1">ATCC BAA-102</strain>
    </source>
</reference>
<dbReference type="CDD" id="cd07518">
    <property type="entry name" value="HAD_YbiV-Like"/>
    <property type="match status" value="1"/>
</dbReference>
<dbReference type="Pfam" id="PF08282">
    <property type="entry name" value="Hydrolase_3"/>
    <property type="match status" value="1"/>
</dbReference>
<dbReference type="InterPro" id="IPR000150">
    <property type="entry name" value="Cof"/>
</dbReference>
<protein>
    <submittedName>
        <fullName evidence="1">Cof-like hydrolase</fullName>
    </submittedName>
</protein>
<dbReference type="NCBIfam" id="TIGR00099">
    <property type="entry name" value="Cof-subfamily"/>
    <property type="match status" value="1"/>
</dbReference>
<accession>A0ABP2DMS3</accession>
<reference evidence="1" key="1">
    <citation type="submission" date="2008-03" db="EMBL/GenBank/DDBJ databases">
        <authorList>
            <person name="Fulton L."/>
            <person name="Clifton S."/>
            <person name="Fulton B."/>
            <person name="Xu J."/>
            <person name="Minx P."/>
            <person name="Pepin K.H."/>
            <person name="Johnson M."/>
            <person name="Thiruvilangam P."/>
            <person name="Bhonagiri V."/>
            <person name="Nash W.E."/>
            <person name="Mardis E.R."/>
            <person name="Wilson R.K."/>
        </authorList>
    </citation>
    <scope>NUCLEOTIDE SEQUENCE</scope>
    <source>
        <strain evidence="1">ATCC BAA-102</strain>
    </source>
</reference>